<dbReference type="SUPFAM" id="SSF56300">
    <property type="entry name" value="Metallo-dependent phosphatases"/>
    <property type="match status" value="1"/>
</dbReference>
<evidence type="ECO:0000256" key="3">
    <source>
        <dbReference type="ARBA" id="ARBA00022723"/>
    </source>
</evidence>
<protein>
    <submittedName>
        <fullName evidence="8">Metallophosphoesterase</fullName>
    </submittedName>
</protein>
<keyword evidence="4 6" id="KW-0472">Membrane</keyword>
<dbReference type="InterPro" id="IPR043461">
    <property type="entry name" value="LpxH-like"/>
</dbReference>
<keyword evidence="1" id="KW-1003">Cell membrane</keyword>
<keyword evidence="3" id="KW-0479">Metal-binding</keyword>
<sequence length="457" mass="52218">MAPQTARSDPTAYYFISDLHIGGDEELQNVEFEAELLSFLRELEASDEDVELIVNGDAFGLWEYTELEGLAKFDTLVERYPELFEQFRATGERIPITFMPGNHDYELACYPEYVDRLAEYNVTLEQEVVLTRPVGDRVAWIEHGQQRDPNNESPDFGNPYANPPGYYVNRHITSRAGKLSKRGRFNWLKDIQSVTPMTQIPDWMISNYFYREMSPLIRYAAVPFLLLFNVSLLYLAIVLLDVVGLWSTPHQLVLSVLGQLSVVGALIDTVLAVNVVVIGLLTVIAIPLLVLVRDVRQTLRRFGFLDEGDDPEEVRDTYLDGARDVFDSHPEVAVFVYGHTHRASVTEIDDRAVVNTGTWLKRLSRQSVVLGILPRVFYPWYQLNYVRLFEKDGAVVVEYEVIGKSDPKDLSLLERLLTRHPNLDSPVPRRTVVGNQWAAERQERATALRQRPDEAED</sequence>
<evidence type="ECO:0000256" key="1">
    <source>
        <dbReference type="ARBA" id="ARBA00022475"/>
    </source>
</evidence>
<evidence type="ECO:0000256" key="5">
    <source>
        <dbReference type="ARBA" id="ARBA00023211"/>
    </source>
</evidence>
<dbReference type="Proteomes" id="UP001595921">
    <property type="component" value="Unassembled WGS sequence"/>
</dbReference>
<dbReference type="Gene3D" id="3.60.21.10">
    <property type="match status" value="2"/>
</dbReference>
<evidence type="ECO:0000313" key="8">
    <source>
        <dbReference type="EMBL" id="MFC4360310.1"/>
    </source>
</evidence>
<dbReference type="PANTHER" id="PTHR34990">
    <property type="entry name" value="UDP-2,3-DIACYLGLUCOSAMINE HYDROLASE-RELATED"/>
    <property type="match status" value="1"/>
</dbReference>
<dbReference type="EMBL" id="JBHSDS010000017">
    <property type="protein sequence ID" value="MFC4360310.1"/>
    <property type="molecule type" value="Genomic_DNA"/>
</dbReference>
<feature type="transmembrane region" description="Helical" evidence="6">
    <location>
        <begin position="260"/>
        <end position="292"/>
    </location>
</feature>
<dbReference type="PANTHER" id="PTHR34990:SF2">
    <property type="entry name" value="BLL8164 PROTEIN"/>
    <property type="match status" value="1"/>
</dbReference>
<evidence type="ECO:0000256" key="2">
    <source>
        <dbReference type="ARBA" id="ARBA00022519"/>
    </source>
</evidence>
<dbReference type="RefSeq" id="WP_267620343.1">
    <property type="nucleotide sequence ID" value="NZ_JAODIW010000005.1"/>
</dbReference>
<feature type="domain" description="Calcineurin-like phosphoesterase" evidence="7">
    <location>
        <begin position="14"/>
        <end position="136"/>
    </location>
</feature>
<evidence type="ECO:0000259" key="7">
    <source>
        <dbReference type="Pfam" id="PF00149"/>
    </source>
</evidence>
<proteinExistence type="predicted"/>
<keyword evidence="9" id="KW-1185">Reference proteome</keyword>
<evidence type="ECO:0000256" key="6">
    <source>
        <dbReference type="SAM" id="Phobius"/>
    </source>
</evidence>
<dbReference type="Pfam" id="PF00149">
    <property type="entry name" value="Metallophos"/>
    <property type="match status" value="1"/>
</dbReference>
<organism evidence="8 9">
    <name type="scientific">Halobium salinum</name>
    <dbReference type="NCBI Taxonomy" id="1364940"/>
    <lineage>
        <taxon>Archaea</taxon>
        <taxon>Methanobacteriati</taxon>
        <taxon>Methanobacteriota</taxon>
        <taxon>Stenosarchaea group</taxon>
        <taxon>Halobacteria</taxon>
        <taxon>Halobacteriales</taxon>
        <taxon>Haloferacaceae</taxon>
        <taxon>Halobium</taxon>
    </lineage>
</organism>
<dbReference type="AlphaFoldDB" id="A0ABD5PI56"/>
<keyword evidence="5" id="KW-0464">Manganese</keyword>
<dbReference type="GO" id="GO:0046872">
    <property type="term" value="F:metal ion binding"/>
    <property type="evidence" value="ECO:0007669"/>
    <property type="project" value="UniProtKB-KW"/>
</dbReference>
<comment type="caution">
    <text evidence="8">The sequence shown here is derived from an EMBL/GenBank/DDBJ whole genome shotgun (WGS) entry which is preliminary data.</text>
</comment>
<accession>A0ABD5PI56</accession>
<reference evidence="8 9" key="1">
    <citation type="journal article" date="2019" name="Int. J. Syst. Evol. Microbiol.">
        <title>The Global Catalogue of Microorganisms (GCM) 10K type strain sequencing project: providing services to taxonomists for standard genome sequencing and annotation.</title>
        <authorList>
            <consortium name="The Broad Institute Genomics Platform"/>
            <consortium name="The Broad Institute Genome Sequencing Center for Infectious Disease"/>
            <person name="Wu L."/>
            <person name="Ma J."/>
        </authorList>
    </citation>
    <scope>NUCLEOTIDE SEQUENCE [LARGE SCALE GENOMIC DNA]</scope>
    <source>
        <strain evidence="8 9">CGMCC 1.12553</strain>
    </source>
</reference>
<name>A0ABD5PI56_9EURY</name>
<evidence type="ECO:0000313" key="9">
    <source>
        <dbReference type="Proteomes" id="UP001595921"/>
    </source>
</evidence>
<dbReference type="InterPro" id="IPR004843">
    <property type="entry name" value="Calcineurin-like_PHP"/>
</dbReference>
<feature type="transmembrane region" description="Helical" evidence="6">
    <location>
        <begin position="216"/>
        <end position="240"/>
    </location>
</feature>
<evidence type="ECO:0000256" key="4">
    <source>
        <dbReference type="ARBA" id="ARBA00023136"/>
    </source>
</evidence>
<keyword evidence="6" id="KW-0812">Transmembrane</keyword>
<keyword evidence="2" id="KW-0997">Cell inner membrane</keyword>
<gene>
    <name evidence="8" type="ORF">ACFO0N_20380</name>
</gene>
<dbReference type="InterPro" id="IPR029052">
    <property type="entry name" value="Metallo-depent_PP-like"/>
</dbReference>
<keyword evidence="6" id="KW-1133">Transmembrane helix</keyword>